<accession>A0A922P0Y9</accession>
<evidence type="ECO:0000313" key="2">
    <source>
        <dbReference type="Proteomes" id="UP000052167"/>
    </source>
</evidence>
<sequence length="102" mass="11744">MVSRNKKKHVGKAVISCDLDQCAGFLDLLLMLRKRRCIMSSYSSYLKEQIAVHQAIVEELRRDGPDKTQDRLETARLKEIKNHERSVEALRAMLMIEDGASR</sequence>
<name>A0A922P0Y9_9HYPH</name>
<organism evidence="1 2">
    <name type="scientific">Pseudorhizobium pelagicum</name>
    <dbReference type="NCBI Taxonomy" id="1509405"/>
    <lineage>
        <taxon>Bacteria</taxon>
        <taxon>Pseudomonadati</taxon>
        <taxon>Pseudomonadota</taxon>
        <taxon>Alphaproteobacteria</taxon>
        <taxon>Hyphomicrobiales</taxon>
        <taxon>Rhizobiaceae</taxon>
        <taxon>Rhizobium/Agrobacterium group</taxon>
        <taxon>Pseudorhizobium</taxon>
    </lineage>
</organism>
<dbReference type="AlphaFoldDB" id="A0A922P0Y9"/>
<dbReference type="Proteomes" id="UP000052167">
    <property type="component" value="Unassembled WGS sequence"/>
</dbReference>
<dbReference type="EMBL" id="JOKJ01000008">
    <property type="protein sequence ID" value="KEQ08993.1"/>
    <property type="molecule type" value="Genomic_DNA"/>
</dbReference>
<proteinExistence type="predicted"/>
<protein>
    <submittedName>
        <fullName evidence="1">Uncharacterized protein</fullName>
    </submittedName>
</protein>
<evidence type="ECO:0000313" key="1">
    <source>
        <dbReference type="EMBL" id="KEQ08993.1"/>
    </source>
</evidence>
<gene>
    <name evidence="1" type="ORF">GV68_24760</name>
</gene>
<reference evidence="1 2" key="1">
    <citation type="submission" date="2014-06" db="EMBL/GenBank/DDBJ databases">
        <title>Rhizobium pelagicum/R2-400B4.</title>
        <authorList>
            <person name="Kimes N.E."/>
            <person name="Lopez-Perez M."/>
        </authorList>
    </citation>
    <scope>NUCLEOTIDE SEQUENCE [LARGE SCALE GENOMIC DNA]</scope>
    <source>
        <strain evidence="1 2">R2-400B4</strain>
    </source>
</reference>
<comment type="caution">
    <text evidence="1">The sequence shown here is derived from an EMBL/GenBank/DDBJ whole genome shotgun (WGS) entry which is preliminary data.</text>
</comment>
<keyword evidence="2" id="KW-1185">Reference proteome</keyword>